<comment type="caution">
    <text evidence="14">The sequence shown here is derived from an EMBL/GenBank/DDBJ whole genome shotgun (WGS) entry which is preliminary data.</text>
</comment>
<comment type="similarity">
    <text evidence="8 9">Belongs to the TonB-dependent receptor family.</text>
</comment>
<dbReference type="InterPro" id="IPR037066">
    <property type="entry name" value="Plug_dom_sf"/>
</dbReference>
<dbReference type="PANTHER" id="PTHR47234:SF2">
    <property type="entry name" value="TONB-DEPENDENT RECEPTOR"/>
    <property type="match status" value="1"/>
</dbReference>
<comment type="subcellular location">
    <subcellularLocation>
        <location evidence="1 8">Cell outer membrane</location>
        <topology evidence="1 8">Multi-pass membrane protein</topology>
    </subcellularLocation>
</comment>
<feature type="domain" description="TonB-dependent receptor plug" evidence="13">
    <location>
        <begin position="65"/>
        <end position="169"/>
    </location>
</feature>
<evidence type="ECO:0000313" key="14">
    <source>
        <dbReference type="EMBL" id="MBU3078602.1"/>
    </source>
</evidence>
<dbReference type="InterPro" id="IPR012910">
    <property type="entry name" value="Plug_dom"/>
</dbReference>
<dbReference type="InterPro" id="IPR000531">
    <property type="entry name" value="Beta-barrel_TonB"/>
</dbReference>
<keyword evidence="2 8" id="KW-0813">Transport</keyword>
<protein>
    <submittedName>
        <fullName evidence="14">TonB-dependent receptor</fullName>
    </submittedName>
</protein>
<keyword evidence="4 8" id="KW-0812">Transmembrane</keyword>
<evidence type="ECO:0000313" key="15">
    <source>
        <dbReference type="Proteomes" id="UP000776276"/>
    </source>
</evidence>
<keyword evidence="11" id="KW-0732">Signal</keyword>
<keyword evidence="6 8" id="KW-0472">Membrane</keyword>
<evidence type="ECO:0000256" key="3">
    <source>
        <dbReference type="ARBA" id="ARBA00022452"/>
    </source>
</evidence>
<accession>A0ABS6BJX4</accession>
<dbReference type="EMBL" id="JAHKRT010000006">
    <property type="protein sequence ID" value="MBU3078602.1"/>
    <property type="molecule type" value="Genomic_DNA"/>
</dbReference>
<evidence type="ECO:0000259" key="13">
    <source>
        <dbReference type="Pfam" id="PF07715"/>
    </source>
</evidence>
<dbReference type="Proteomes" id="UP000776276">
    <property type="component" value="Unassembled WGS sequence"/>
</dbReference>
<feature type="region of interest" description="Disordered" evidence="10">
    <location>
        <begin position="851"/>
        <end position="872"/>
    </location>
</feature>
<evidence type="ECO:0000256" key="7">
    <source>
        <dbReference type="ARBA" id="ARBA00023237"/>
    </source>
</evidence>
<keyword evidence="15" id="KW-1185">Reference proteome</keyword>
<evidence type="ECO:0000259" key="12">
    <source>
        <dbReference type="Pfam" id="PF00593"/>
    </source>
</evidence>
<keyword evidence="7 8" id="KW-0998">Cell outer membrane</keyword>
<evidence type="ECO:0000256" key="1">
    <source>
        <dbReference type="ARBA" id="ARBA00004571"/>
    </source>
</evidence>
<dbReference type="InterPro" id="IPR036942">
    <property type="entry name" value="Beta-barrel_TonB_sf"/>
</dbReference>
<evidence type="ECO:0000256" key="10">
    <source>
        <dbReference type="SAM" id="MobiDB-lite"/>
    </source>
</evidence>
<dbReference type="SUPFAM" id="SSF56935">
    <property type="entry name" value="Porins"/>
    <property type="match status" value="1"/>
</dbReference>
<feature type="signal peptide" evidence="11">
    <location>
        <begin position="1"/>
        <end position="29"/>
    </location>
</feature>
<dbReference type="PROSITE" id="PS52016">
    <property type="entry name" value="TONB_DEPENDENT_REC_3"/>
    <property type="match status" value="1"/>
</dbReference>
<evidence type="ECO:0000256" key="4">
    <source>
        <dbReference type="ARBA" id="ARBA00022692"/>
    </source>
</evidence>
<sequence length="936" mass="98691">MSIVLRHVARGVSAIALGTAAITASAALAQNAPPPAPVPASQPTDEIVVTGTSIRGVAPVGSNLVSVTAETLAATGEQTVTGALDSVPSLSGVTGQGTTSAFYQPSIHQLGASASNSTLVLIDGHRGPTGGTNHTFLDPNIVPDIMIQRVEVLAEGASSVYGSDAVAGVINFITRRKFDGIRADVSTTLRDGTTGYSAGLLMGTTGDTFSAVVGAGYIYQDNLRNKDRDFTYPDHRNVSLGNGRTGGNFLTSFCDPASINSTALTCTNWDVTDLLGKETRQNVMARISFTPTSALEMGVDLLYSRRRGVSRNGAGTIQATVFSGGQQANPFYTGPGASQTVRWDATSLFGPAKGHNNSDSMYANFTLGYDFTSDWHLDFLASAGRDESSTFTTGAINSSVALLGLNGTTNGGGSLTAISIPGTTTIITQLPLTTANALDVWNPASSNRTSQAVRDALMDNTNLLRNTTGYQQVRASVTGSLFELPAGAVKLAVGGEMYNTQLSQFVSRANNSGPARQGSQQLKYDFSRKVYSGFAELNVPVISPEMGVSFISKLDLSASVRYDHYSEFGGTTNPKFAFNLDPIEGLRLRGNYSTSFVSPPLTIFGDQYGSFGTAGWSTQTNNVNIPVSAYPAVAQIIPSCAGQALCNIATLQGIQVTSGDQNAGPQEGSGWSLGVDLGPQLVPGLHAGITYWSTKFDGGTTGPQLQNVINTASAQFLLSFYPGCATQADIAAVTQGIPQTNSQAACTNYIFRTINSNWLNLRVAGIDYNIDYDLRTESAGTFSAGISGTQFTRYRQSFGDGPFYDILGTAGINGTFPSNRTKLRGYLGWSDGTLAIRAFANYTGSYRNWSSSTVTPLTRDENGNPSGGGDKVKSQTTFDLNISYDLPGVLNGARIAVASRNLFDKDPPYYNGASGYYSLINNPYGRTVTLNLSIKL</sequence>
<dbReference type="Pfam" id="PF07715">
    <property type="entry name" value="Plug"/>
    <property type="match status" value="1"/>
</dbReference>
<dbReference type="InterPro" id="IPR039426">
    <property type="entry name" value="TonB-dep_rcpt-like"/>
</dbReference>
<evidence type="ECO:0000256" key="11">
    <source>
        <dbReference type="SAM" id="SignalP"/>
    </source>
</evidence>
<evidence type="ECO:0000256" key="5">
    <source>
        <dbReference type="ARBA" id="ARBA00023077"/>
    </source>
</evidence>
<evidence type="ECO:0000256" key="8">
    <source>
        <dbReference type="PROSITE-ProRule" id="PRU01360"/>
    </source>
</evidence>
<reference evidence="14 15" key="1">
    <citation type="submission" date="2021-06" db="EMBL/GenBank/DDBJ databases">
        <title>Sphingomonas sp. XMGL2, whole genome shotgun sequencing project.</title>
        <authorList>
            <person name="Zhao G."/>
            <person name="Shen L."/>
        </authorList>
    </citation>
    <scope>NUCLEOTIDE SEQUENCE [LARGE SCALE GENOMIC DNA]</scope>
    <source>
        <strain evidence="14 15">XMGL2</strain>
    </source>
</reference>
<dbReference type="PANTHER" id="PTHR47234">
    <property type="match status" value="1"/>
</dbReference>
<evidence type="ECO:0000256" key="2">
    <source>
        <dbReference type="ARBA" id="ARBA00022448"/>
    </source>
</evidence>
<feature type="chain" id="PRO_5047291199" evidence="11">
    <location>
        <begin position="30"/>
        <end position="936"/>
    </location>
</feature>
<evidence type="ECO:0000256" key="6">
    <source>
        <dbReference type="ARBA" id="ARBA00023136"/>
    </source>
</evidence>
<dbReference type="Gene3D" id="2.170.130.10">
    <property type="entry name" value="TonB-dependent receptor, plug domain"/>
    <property type="match status" value="1"/>
</dbReference>
<organism evidence="14 15">
    <name type="scientific">Sphingomonas quercus</name>
    <dbReference type="NCBI Taxonomy" id="2842451"/>
    <lineage>
        <taxon>Bacteria</taxon>
        <taxon>Pseudomonadati</taxon>
        <taxon>Pseudomonadota</taxon>
        <taxon>Alphaproteobacteria</taxon>
        <taxon>Sphingomonadales</taxon>
        <taxon>Sphingomonadaceae</taxon>
        <taxon>Sphingomonas</taxon>
    </lineage>
</organism>
<proteinExistence type="inferred from homology"/>
<keyword evidence="14" id="KW-0675">Receptor</keyword>
<dbReference type="Gene3D" id="2.40.170.20">
    <property type="entry name" value="TonB-dependent receptor, beta-barrel domain"/>
    <property type="match status" value="1"/>
</dbReference>
<gene>
    <name evidence="14" type="ORF">KOF26_12050</name>
</gene>
<dbReference type="Pfam" id="PF00593">
    <property type="entry name" value="TonB_dep_Rec_b-barrel"/>
    <property type="match status" value="1"/>
</dbReference>
<evidence type="ECO:0000256" key="9">
    <source>
        <dbReference type="RuleBase" id="RU003357"/>
    </source>
</evidence>
<keyword evidence="3 8" id="KW-1134">Transmembrane beta strand</keyword>
<name>A0ABS6BJX4_9SPHN</name>
<feature type="domain" description="TonB-dependent receptor-like beta-barrel" evidence="12">
    <location>
        <begin position="314"/>
        <end position="901"/>
    </location>
</feature>
<keyword evidence="5 9" id="KW-0798">TonB box</keyword>